<dbReference type="SUPFAM" id="SSF51735">
    <property type="entry name" value="NAD(P)-binding Rossmann-fold domains"/>
    <property type="match status" value="1"/>
</dbReference>
<dbReference type="GO" id="GO:0000166">
    <property type="term" value="F:nucleotide binding"/>
    <property type="evidence" value="ECO:0007669"/>
    <property type="project" value="InterPro"/>
</dbReference>
<dbReference type="InterPro" id="IPR036291">
    <property type="entry name" value="NAD(P)-bd_dom_sf"/>
</dbReference>
<feature type="non-terminal residue" evidence="2">
    <location>
        <position position="214"/>
    </location>
</feature>
<dbReference type="InterPro" id="IPR051450">
    <property type="entry name" value="Gfo/Idh/MocA_Oxidoreductases"/>
</dbReference>
<sequence>RWGRNYVRNFAELEALHTVCDLKPAPLKAIHRQYPDVNIKKQFNEVLLDKEIKGVVVVTPFATHYSLVRSALKAGKDVLVEKPLALRVEEGESLVELATRQGCILMVGDIFCYHPAIVKLKEIIQAGDLGKIYYIYSNRLNLGQFRTEENNISRFAQQDISVILSLLDDTPVFLSVRGGNCVQPGIGNIIITALEFTNEVQAHFFANYLHPGDE</sequence>
<dbReference type="SUPFAM" id="SSF55347">
    <property type="entry name" value="Glyceraldehyde-3-phosphate dehydrogenase-like, C-terminal domain"/>
    <property type="match status" value="1"/>
</dbReference>
<dbReference type="Gene3D" id="3.40.50.720">
    <property type="entry name" value="NAD(P)-binding Rossmann-like Domain"/>
    <property type="match status" value="1"/>
</dbReference>
<feature type="non-terminal residue" evidence="2">
    <location>
        <position position="1"/>
    </location>
</feature>
<feature type="domain" description="Gfo/Idh/MocA-like oxidoreductase N-terminal" evidence="1">
    <location>
        <begin position="11"/>
        <end position="108"/>
    </location>
</feature>
<proteinExistence type="predicted"/>
<dbReference type="PANTHER" id="PTHR43377:SF6">
    <property type="entry name" value="GFO_IDH_MOCA-LIKE OXIDOREDUCTASE N-TERMINAL DOMAIN-CONTAINING PROTEIN"/>
    <property type="match status" value="1"/>
</dbReference>
<gene>
    <name evidence="2" type="ORF">S12H4_56364</name>
</gene>
<dbReference type="AlphaFoldDB" id="X1VZ21"/>
<accession>X1VZ21</accession>
<dbReference type="Gene3D" id="3.30.360.10">
    <property type="entry name" value="Dihydrodipicolinate Reductase, domain 2"/>
    <property type="match status" value="1"/>
</dbReference>
<name>X1VZ21_9ZZZZ</name>
<reference evidence="2" key="1">
    <citation type="journal article" date="2014" name="Front. Microbiol.">
        <title>High frequency of phylogenetically diverse reductive dehalogenase-homologous genes in deep subseafloor sedimentary metagenomes.</title>
        <authorList>
            <person name="Kawai M."/>
            <person name="Futagami T."/>
            <person name="Toyoda A."/>
            <person name="Takaki Y."/>
            <person name="Nishi S."/>
            <person name="Hori S."/>
            <person name="Arai W."/>
            <person name="Tsubouchi T."/>
            <person name="Morono Y."/>
            <person name="Uchiyama I."/>
            <person name="Ito T."/>
            <person name="Fujiyama A."/>
            <person name="Inagaki F."/>
            <person name="Takami H."/>
        </authorList>
    </citation>
    <scope>NUCLEOTIDE SEQUENCE</scope>
    <source>
        <strain evidence="2">Expedition CK06-06</strain>
    </source>
</reference>
<dbReference type="PANTHER" id="PTHR43377">
    <property type="entry name" value="BILIVERDIN REDUCTASE A"/>
    <property type="match status" value="1"/>
</dbReference>
<organism evidence="2">
    <name type="scientific">marine sediment metagenome</name>
    <dbReference type="NCBI Taxonomy" id="412755"/>
    <lineage>
        <taxon>unclassified sequences</taxon>
        <taxon>metagenomes</taxon>
        <taxon>ecological metagenomes</taxon>
    </lineage>
</organism>
<protein>
    <recommendedName>
        <fullName evidence="1">Gfo/Idh/MocA-like oxidoreductase N-terminal domain-containing protein</fullName>
    </recommendedName>
</protein>
<comment type="caution">
    <text evidence="2">The sequence shown here is derived from an EMBL/GenBank/DDBJ whole genome shotgun (WGS) entry which is preliminary data.</text>
</comment>
<evidence type="ECO:0000259" key="1">
    <source>
        <dbReference type="Pfam" id="PF01408"/>
    </source>
</evidence>
<dbReference type="Pfam" id="PF01408">
    <property type="entry name" value="GFO_IDH_MocA"/>
    <property type="match status" value="1"/>
</dbReference>
<evidence type="ECO:0000313" key="2">
    <source>
        <dbReference type="EMBL" id="GAJ25066.1"/>
    </source>
</evidence>
<dbReference type="InterPro" id="IPR000683">
    <property type="entry name" value="Gfo/Idh/MocA-like_OxRdtase_N"/>
</dbReference>
<dbReference type="EMBL" id="BARW01036285">
    <property type="protein sequence ID" value="GAJ25066.1"/>
    <property type="molecule type" value="Genomic_DNA"/>
</dbReference>